<name>A0AA41Z327_9HYPH</name>
<accession>A0AA41Z327</accession>
<dbReference type="AlphaFoldDB" id="A0AA41Z327"/>
<dbReference type="Proteomes" id="UP001165667">
    <property type="component" value="Unassembled WGS sequence"/>
</dbReference>
<comment type="caution">
    <text evidence="1">The sequence shown here is derived from an EMBL/GenBank/DDBJ whole genome shotgun (WGS) entry which is preliminary data.</text>
</comment>
<sequence length="200" mass="21972">MNDQTSAVTLPDSPPHIAVFGLDESRKAHASVFGQADADLARKAASLMGLHVLQLDRPEHHIAAQKLPKGRVFASGKAFVPFVKRALYDELCGFGGVNPNEVVLPQREANNADAVKDISETAPLILNYPEDWTRIRPGSVVLAIDQPEDGWCDAVVTETQPDGLHILIWRDYSDYPPFARHTHELALLHPQAQQSEEAGQ</sequence>
<dbReference type="RefSeq" id="WP_282588328.1">
    <property type="nucleotide sequence ID" value="NZ_JAMOIM010000036.1"/>
</dbReference>
<evidence type="ECO:0000313" key="1">
    <source>
        <dbReference type="EMBL" id="MCW6511953.1"/>
    </source>
</evidence>
<protein>
    <submittedName>
        <fullName evidence="1">Uncharacterized protein</fullName>
    </submittedName>
</protein>
<dbReference type="EMBL" id="JAMOIM010000036">
    <property type="protein sequence ID" value="MCW6511953.1"/>
    <property type="molecule type" value="Genomic_DNA"/>
</dbReference>
<reference evidence="1" key="1">
    <citation type="submission" date="2022-05" db="EMBL/GenBank/DDBJ databases">
        <authorList>
            <person name="Pankratov T."/>
        </authorList>
    </citation>
    <scope>NUCLEOTIDE SEQUENCE</scope>
    <source>
        <strain evidence="1">BP6-180914</strain>
    </source>
</reference>
<keyword evidence="2" id="KW-1185">Reference proteome</keyword>
<evidence type="ECO:0000313" key="2">
    <source>
        <dbReference type="Proteomes" id="UP001165667"/>
    </source>
</evidence>
<gene>
    <name evidence="1" type="ORF">M8523_28785</name>
</gene>
<proteinExistence type="predicted"/>
<organism evidence="1 2">
    <name type="scientific">Lichenifustis flavocetrariae</name>
    <dbReference type="NCBI Taxonomy" id="2949735"/>
    <lineage>
        <taxon>Bacteria</taxon>
        <taxon>Pseudomonadati</taxon>
        <taxon>Pseudomonadota</taxon>
        <taxon>Alphaproteobacteria</taxon>
        <taxon>Hyphomicrobiales</taxon>
        <taxon>Lichenihabitantaceae</taxon>
        <taxon>Lichenifustis</taxon>
    </lineage>
</organism>